<dbReference type="Pfam" id="PF00400">
    <property type="entry name" value="WD40"/>
    <property type="match status" value="5"/>
</dbReference>
<proteinExistence type="predicted"/>
<dbReference type="InterPro" id="IPR001680">
    <property type="entry name" value="WD40_rpt"/>
</dbReference>
<evidence type="ECO:0000256" key="4">
    <source>
        <dbReference type="SAM" id="Coils"/>
    </source>
</evidence>
<evidence type="ECO:0000313" key="6">
    <source>
        <dbReference type="Proteomes" id="UP000444721"/>
    </source>
</evidence>
<feature type="repeat" description="WD" evidence="3">
    <location>
        <begin position="295"/>
        <end position="329"/>
    </location>
</feature>
<evidence type="ECO:0000256" key="3">
    <source>
        <dbReference type="PROSITE-ProRule" id="PRU00221"/>
    </source>
</evidence>
<evidence type="ECO:0000313" key="5">
    <source>
        <dbReference type="EMBL" id="KAF0981687.1"/>
    </source>
</evidence>
<dbReference type="Proteomes" id="UP000444721">
    <property type="component" value="Unassembled WGS sequence"/>
</dbReference>
<evidence type="ECO:0000256" key="2">
    <source>
        <dbReference type="ARBA" id="ARBA00022737"/>
    </source>
</evidence>
<keyword evidence="6" id="KW-1185">Reference proteome</keyword>
<dbReference type="SMART" id="SM00320">
    <property type="entry name" value="WD40"/>
    <property type="match status" value="6"/>
</dbReference>
<feature type="coiled-coil region" evidence="4">
    <location>
        <begin position="115"/>
        <end position="170"/>
    </location>
</feature>
<feature type="repeat" description="WD" evidence="3">
    <location>
        <begin position="567"/>
        <end position="603"/>
    </location>
</feature>
<dbReference type="PANTHER" id="PTHR22847">
    <property type="entry name" value="WD40 REPEAT PROTEIN"/>
    <property type="match status" value="1"/>
</dbReference>
<dbReference type="InterPro" id="IPR019775">
    <property type="entry name" value="WD40_repeat_CS"/>
</dbReference>
<accession>A0A6A5BWQ0</accession>
<dbReference type="PANTHER" id="PTHR22847:SF735">
    <property type="entry name" value="AFR153WP"/>
    <property type="match status" value="1"/>
</dbReference>
<dbReference type="SUPFAM" id="SSF50978">
    <property type="entry name" value="WD40 repeat-like"/>
    <property type="match status" value="1"/>
</dbReference>
<dbReference type="InterPro" id="IPR015943">
    <property type="entry name" value="WD40/YVTN_repeat-like_dom_sf"/>
</dbReference>
<dbReference type="RefSeq" id="XP_044566400.1">
    <property type="nucleotide sequence ID" value="XM_044702854.1"/>
</dbReference>
<reference evidence="5 6" key="1">
    <citation type="journal article" date="2019" name="Sci. Rep.">
        <title>Nanopore sequencing improves the draft genome of the human pathogenic amoeba Naegleria fowleri.</title>
        <authorList>
            <person name="Liechti N."/>
            <person name="Schurch N."/>
            <person name="Bruggmann R."/>
            <person name="Wittwer M."/>
        </authorList>
    </citation>
    <scope>NUCLEOTIDE SEQUENCE [LARGE SCALE GENOMIC DNA]</scope>
    <source>
        <strain evidence="5 6">ATCC 30894</strain>
    </source>
</reference>
<dbReference type="OMA" id="FVWNTNT"/>
<dbReference type="CDD" id="cd00200">
    <property type="entry name" value="WD40"/>
    <property type="match status" value="1"/>
</dbReference>
<organism evidence="5 6">
    <name type="scientific">Naegleria fowleri</name>
    <name type="common">Brain eating amoeba</name>
    <dbReference type="NCBI Taxonomy" id="5763"/>
    <lineage>
        <taxon>Eukaryota</taxon>
        <taxon>Discoba</taxon>
        <taxon>Heterolobosea</taxon>
        <taxon>Tetramitia</taxon>
        <taxon>Eutetramitia</taxon>
        <taxon>Vahlkampfiidae</taxon>
        <taxon>Naegleria</taxon>
    </lineage>
</organism>
<sequence>MQPRSQRLADDYKEAFASSVCRSNHNKHPSSSTMPVSFTRQYFKEQLDLRDETERNHGMFQHVILLQKELEKRTKRPSIGDPTLAGMDHPQLSDLSKNSQLEWLKSQFLEVMRDKARMMDQLTELNNNLQVSERKLEVMSKEKRELEEKNKNLKEQVEIHKREADFFLIEIERRDAEIKSMDNYQKKYLKEVDSIKSKDQILNGQIKQLQASLIHMSNYIQKLTLEYKTQMMHICKELEQEQQKRFNLEQQLAMNMSLQDTNSSIAAAHNYSEMSNLLLEKSTNNSEKYEHVLTHKGHDTPIHCVCFGSDPNILASSDDSGCVNIWKFSEENPGLYNVESLQVSTHAITSVCFSDDCSKIITSSKDGIIRIIGARKSSAFSSLKGHTSQITCAIFVNSDNQVFSGSKDKTMKLWDIYEQKCIKTFLPGSCCNSMQNITDSLVISGHFDKTLKYHDWRQQQKVWETQTDHTEPIVYVSISYDRNFVLTNSRDNTLKIFDLRMNREIPPHQTLTDPQYFCSSENLTRAHFKPFSSTIVAVPSCVNSFTENSANGIFIFELGNTSSAYQVLLHQSRVNDLSFSPTGSAIVAASTSGNLEVYKQISM</sequence>
<dbReference type="Gene3D" id="2.130.10.10">
    <property type="entry name" value="YVTN repeat-like/Quinoprotein amine dehydrogenase"/>
    <property type="match status" value="1"/>
</dbReference>
<dbReference type="VEuPathDB" id="AmoebaDB:FDP41_012344"/>
<feature type="repeat" description="WD" evidence="3">
    <location>
        <begin position="466"/>
        <end position="507"/>
    </location>
</feature>
<dbReference type="GeneID" id="68119559"/>
<evidence type="ECO:0000256" key="1">
    <source>
        <dbReference type="ARBA" id="ARBA00022574"/>
    </source>
</evidence>
<dbReference type="GO" id="GO:0005634">
    <property type="term" value="C:nucleus"/>
    <property type="evidence" value="ECO:0007669"/>
    <property type="project" value="TreeGrafter"/>
</dbReference>
<name>A0A6A5BWQ0_NAEFO</name>
<keyword evidence="4" id="KW-0175">Coiled coil</keyword>
<gene>
    <name evidence="5" type="ORF">FDP41_012344</name>
</gene>
<dbReference type="EMBL" id="VFQX01000013">
    <property type="protein sequence ID" value="KAF0981687.1"/>
    <property type="molecule type" value="Genomic_DNA"/>
</dbReference>
<dbReference type="OrthoDB" id="6262491at2759"/>
<comment type="caution">
    <text evidence="5">The sequence shown here is derived from an EMBL/GenBank/DDBJ whole genome shotgun (WGS) entry which is preliminary data.</text>
</comment>
<dbReference type="PROSITE" id="PS50082">
    <property type="entry name" value="WD_REPEATS_2"/>
    <property type="match status" value="4"/>
</dbReference>
<feature type="repeat" description="WD" evidence="3">
    <location>
        <begin position="383"/>
        <end position="424"/>
    </location>
</feature>
<dbReference type="VEuPathDB" id="AmoebaDB:NF0122410"/>
<dbReference type="AlphaFoldDB" id="A0A6A5BWQ0"/>
<dbReference type="InterPro" id="IPR036322">
    <property type="entry name" value="WD40_repeat_dom_sf"/>
</dbReference>
<keyword evidence="2" id="KW-0677">Repeat</keyword>
<protein>
    <submittedName>
        <fullName evidence="5">Uncharacterized protein</fullName>
    </submittedName>
</protein>
<dbReference type="VEuPathDB" id="AmoebaDB:NfTy_039730"/>
<keyword evidence="1 3" id="KW-0853">WD repeat</keyword>
<dbReference type="PROSITE" id="PS00678">
    <property type="entry name" value="WD_REPEATS_1"/>
    <property type="match status" value="1"/>
</dbReference>
<dbReference type="PROSITE" id="PS50294">
    <property type="entry name" value="WD_REPEATS_REGION"/>
    <property type="match status" value="2"/>
</dbReference>